<dbReference type="Proteomes" id="UP001291930">
    <property type="component" value="Unassembled WGS sequence"/>
</dbReference>
<organism evidence="1 2">
    <name type="scientific">Bacillus bingmayongensis</name>
    <dbReference type="NCBI Taxonomy" id="1150157"/>
    <lineage>
        <taxon>Bacteria</taxon>
        <taxon>Bacillati</taxon>
        <taxon>Bacillota</taxon>
        <taxon>Bacilli</taxon>
        <taxon>Bacillales</taxon>
        <taxon>Bacillaceae</taxon>
        <taxon>Bacillus</taxon>
    </lineage>
</organism>
<dbReference type="InterPro" id="IPR030910">
    <property type="entry name" value="SLAP_dom"/>
</dbReference>
<protein>
    <submittedName>
        <fullName evidence="1">Accessory Sec system S-layer assembly protein</fullName>
    </submittedName>
</protein>
<dbReference type="RefSeq" id="WP_374216723.1">
    <property type="nucleotide sequence ID" value="NZ_JAXOVW010000004.1"/>
</dbReference>
<evidence type="ECO:0000313" key="1">
    <source>
        <dbReference type="EMBL" id="MDZ5606099.1"/>
    </source>
</evidence>
<comment type="caution">
    <text evidence="1">The sequence shown here is derived from an EMBL/GenBank/DDBJ whole genome shotgun (WGS) entry which is preliminary data.</text>
</comment>
<evidence type="ECO:0000313" key="2">
    <source>
        <dbReference type="Proteomes" id="UP001291930"/>
    </source>
</evidence>
<sequence length="296" mass="33566">MLSFLRKAKKKGKDSVISSSQLLGNEESSIKNKSVKPTLYFHPSWSEIAQEQKYIYQFLNKDLGDLQENQISLAGIEAEKQNDAYYVTTFIRNTVSQSIKLETITLQLLNKDEQLCARKAFHLSDLGVIPANTNMPWVFIFETDTMTEACLSKEDWQLVFELKPEHKLDLDPTWEAQLTDNAKERLQKIVADLTPPAENEINFLGLQTELEESGELHATMFIRNGYNQNVKLEKLPLHISDASGDVIAKGIFTLANFTLKANSTKPCTFTFPANLLVKKDIDLSTWKAFVPQSKES</sequence>
<gene>
    <name evidence="1" type="ORF">U2I54_02980</name>
</gene>
<accession>A0ABU5JRT5</accession>
<keyword evidence="2" id="KW-1185">Reference proteome</keyword>
<name>A0ABU5JRT5_9BACI</name>
<dbReference type="NCBIfam" id="TIGR04398">
    <property type="entry name" value="SLAP_DUP"/>
    <property type="match status" value="2"/>
</dbReference>
<reference evidence="2" key="1">
    <citation type="submission" date="2023-11" db="EMBL/GenBank/DDBJ databases">
        <title>Genome Sequence of Bacillus pseudomycoides stain BUPM19.</title>
        <authorList>
            <person name="Farhat A."/>
        </authorList>
    </citation>
    <scope>NUCLEOTIDE SEQUENCE [LARGE SCALE GENOMIC DNA]</scope>
    <source>
        <strain evidence="2">BUPM19</strain>
    </source>
</reference>
<proteinExistence type="predicted"/>
<dbReference type="EMBL" id="JAXOVW010000004">
    <property type="protein sequence ID" value="MDZ5606099.1"/>
    <property type="molecule type" value="Genomic_DNA"/>
</dbReference>
<dbReference type="InterPro" id="IPR030911">
    <property type="entry name" value="Sec_acc_SLAP"/>
</dbReference>
<dbReference type="NCBIfam" id="TIGR04399">
    <property type="entry name" value="acc_Sec_SLAP"/>
    <property type="match status" value="1"/>
</dbReference>